<name>A0ABD5YZB0_9EURY</name>
<dbReference type="Proteomes" id="UP001596417">
    <property type="component" value="Unassembled WGS sequence"/>
</dbReference>
<evidence type="ECO:0000259" key="2">
    <source>
        <dbReference type="Pfam" id="PF26593"/>
    </source>
</evidence>
<protein>
    <recommendedName>
        <fullName evidence="2">TraC-like domain-containing protein</fullName>
    </recommendedName>
</protein>
<dbReference type="AlphaFoldDB" id="A0ABD5YZB0"/>
<reference evidence="3 4" key="1">
    <citation type="journal article" date="2019" name="Int. J. Syst. Evol. Microbiol.">
        <title>The Global Catalogue of Microorganisms (GCM) 10K type strain sequencing project: providing services to taxonomists for standard genome sequencing and annotation.</title>
        <authorList>
            <consortium name="The Broad Institute Genomics Platform"/>
            <consortium name="The Broad Institute Genome Sequencing Center for Infectious Disease"/>
            <person name="Wu L."/>
            <person name="Ma J."/>
        </authorList>
    </citation>
    <scope>NUCLEOTIDE SEQUENCE [LARGE SCALE GENOMIC DNA]</scope>
    <source>
        <strain evidence="3 4">RDMS1</strain>
    </source>
</reference>
<evidence type="ECO:0000313" key="4">
    <source>
        <dbReference type="Proteomes" id="UP001596417"/>
    </source>
</evidence>
<comment type="caution">
    <text evidence="3">The sequence shown here is derived from an EMBL/GenBank/DDBJ whole genome shotgun (WGS) entry which is preliminary data.</text>
</comment>
<keyword evidence="4" id="KW-1185">Reference proteome</keyword>
<dbReference type="RefSeq" id="WP_390207022.1">
    <property type="nucleotide sequence ID" value="NZ_JBHTAX010000007.1"/>
</dbReference>
<evidence type="ECO:0000313" key="3">
    <source>
        <dbReference type="EMBL" id="MFC7193186.1"/>
    </source>
</evidence>
<organism evidence="3 4">
    <name type="scientific">Halocatena marina</name>
    <dbReference type="NCBI Taxonomy" id="2934937"/>
    <lineage>
        <taxon>Archaea</taxon>
        <taxon>Methanobacteriati</taxon>
        <taxon>Methanobacteriota</taxon>
        <taxon>Stenosarchaea group</taxon>
        <taxon>Halobacteria</taxon>
        <taxon>Halobacteriales</taxon>
        <taxon>Natronomonadaceae</taxon>
        <taxon>Halocatena</taxon>
    </lineage>
</organism>
<gene>
    <name evidence="3" type="ORF">ACFQL7_27645</name>
</gene>
<accession>A0ABD5YZB0</accession>
<feature type="region of interest" description="Disordered" evidence="1">
    <location>
        <begin position="1"/>
        <end position="34"/>
    </location>
</feature>
<dbReference type="InterPro" id="IPR027417">
    <property type="entry name" value="P-loop_NTPase"/>
</dbReference>
<evidence type="ECO:0000256" key="1">
    <source>
        <dbReference type="SAM" id="MobiDB-lite"/>
    </source>
</evidence>
<sequence>MSKHDSISDTDASSSHTNHDSEPDQPSQNGQAQDGFDLSQLSQLSNFSRFTNGGTNTQSTGVDLSRLGNGIDLSSLGDSLLGSDRTVVDLAPITTAYRNSFAVERTDEAVIGAVKIEPASMSMVDDIEPHILGFASVLAASTIHKGMLIDVPRSVDYSNRWERYRAHKERLAERDEWTAQLQADLCEERETIASLYEQTTTQRDHYIIVEVDKREAATTLSNDDGGLANLPVIGDFIAEGNAERLRDKNRLQAVMVELLERRMSGLAKTLSDLDGISARCLPSSEFVQVISNYYRTDDVYRIKDFPSLVRQSPIADGDGDPEHEVSHYADRHGVSSLADENQREHQLKTLVTPETVTPEQNDGITIDGERRAATIAVTGWPEVPGLAFLEPVYQYSSPGIDVSVATHFQRKSLTEAKREAKNQENSLEDKLDGALGSVFEEAIERKLTEAHEFTEAIEWSDYGVFEAGIYITVTAPAPDPNARDKATEPLDDAIEDLTLILREECGFDVKRITHNHEAGWQTTAPIAQNKLGENVTLLGDGLARQFPYRYQNLAEPGGVKLGMHEYLREPTVVNILNPDFRANGYNGGIYGMTGSGKTTTIQEMVDQLKLLADANDEDLTIVLSTPLEDFKSICDTYDGEHIVAGGSNVSINVLDIKYVPPEKLDVIGAATPGRTCSIERIASSARFTTASV</sequence>
<dbReference type="InterPro" id="IPR058596">
    <property type="entry name" value="TraC-like_dom"/>
</dbReference>
<feature type="domain" description="TraC-like" evidence="2">
    <location>
        <begin position="96"/>
        <end position="295"/>
    </location>
</feature>
<dbReference type="SUPFAM" id="SSF52540">
    <property type="entry name" value="P-loop containing nucleoside triphosphate hydrolases"/>
    <property type="match status" value="1"/>
</dbReference>
<dbReference type="Pfam" id="PF26593">
    <property type="entry name" value="TraC-like"/>
    <property type="match status" value="1"/>
</dbReference>
<proteinExistence type="predicted"/>
<dbReference type="EMBL" id="JBHTAX010000007">
    <property type="protein sequence ID" value="MFC7193186.1"/>
    <property type="molecule type" value="Genomic_DNA"/>
</dbReference>
<dbReference type="Gene3D" id="3.40.50.300">
    <property type="entry name" value="P-loop containing nucleotide triphosphate hydrolases"/>
    <property type="match status" value="1"/>
</dbReference>